<dbReference type="GeneID" id="8680851"/>
<reference evidence="2 3" key="1">
    <citation type="journal article" date="2007" name="Appl. Environ. Microbiol.">
        <title>Isolation of key methanogens for global methane emission from rice paddy fields: a novel isolate affiliated with the clone cluster rice cluster I.</title>
        <authorList>
            <person name="Sakai S."/>
            <person name="Imachi H."/>
            <person name="Sekiguchi Y."/>
            <person name="Ohashi A."/>
            <person name="Harada H."/>
            <person name="Kamagata Y."/>
        </authorList>
    </citation>
    <scope>NUCLEOTIDE SEQUENCE [LARGE SCALE GENOMIC DNA]</scope>
    <source>
        <strain evidence="3">DSM 17711 / JCM 13418 / NBRC 101707 / SANAE</strain>
    </source>
</reference>
<dbReference type="GO" id="GO:0003676">
    <property type="term" value="F:nucleic acid binding"/>
    <property type="evidence" value="ECO:0007669"/>
    <property type="project" value="InterPro"/>
</dbReference>
<dbReference type="InterPro" id="IPR038720">
    <property type="entry name" value="YprB_RNase_H-like_dom"/>
</dbReference>
<evidence type="ECO:0000259" key="1">
    <source>
        <dbReference type="Pfam" id="PF13482"/>
    </source>
</evidence>
<dbReference type="KEGG" id="mpd:MCP_0816"/>
<evidence type="ECO:0000313" key="2">
    <source>
        <dbReference type="EMBL" id="BAI60888.1"/>
    </source>
</evidence>
<proteinExistence type="predicted"/>
<organism evidence="2 3">
    <name type="scientific">Methanocella paludicola (strain DSM 17711 / JCM 13418 / NBRC 101707 / SANAE)</name>
    <dbReference type="NCBI Taxonomy" id="304371"/>
    <lineage>
        <taxon>Archaea</taxon>
        <taxon>Methanobacteriati</taxon>
        <taxon>Methanobacteriota</taxon>
        <taxon>Stenosarchaea group</taxon>
        <taxon>Methanomicrobia</taxon>
        <taxon>Methanocellales</taxon>
        <taxon>Methanocellaceae</taxon>
        <taxon>Methanocella</taxon>
    </lineage>
</organism>
<protein>
    <recommendedName>
        <fullName evidence="1">YprB ribonuclease H-like domain-containing protein</fullName>
    </recommendedName>
</protein>
<dbReference type="PANTHER" id="PTHR38462:SF1">
    <property type="entry name" value="YPRB RIBONUCLEASE H-LIKE DOMAIN-CONTAINING PROTEIN"/>
    <property type="match status" value="1"/>
</dbReference>
<dbReference type="PANTHER" id="PTHR38462">
    <property type="entry name" value="EXONUCLEASE-LIKE PROTEIN"/>
    <property type="match status" value="1"/>
</dbReference>
<dbReference type="AlphaFoldDB" id="D1YWR6"/>
<dbReference type="Proteomes" id="UP000001882">
    <property type="component" value="Chromosome"/>
</dbReference>
<keyword evidence="3" id="KW-1185">Reference proteome</keyword>
<dbReference type="eggNOG" id="arCOG03130">
    <property type="taxonomic scope" value="Archaea"/>
</dbReference>
<reference evidence="2 3" key="2">
    <citation type="journal article" date="2008" name="Int. J. Syst. Evol. Microbiol.">
        <title>Methanocella paludicola gen. nov., sp. nov., a methane-producing archaeon, the first isolate of the lineage 'Rice Cluster I', and proposal of the new archaeal order Methanocellales ord. nov.</title>
        <authorList>
            <person name="Sakai S."/>
            <person name="Imachi H."/>
            <person name="Hanada S."/>
            <person name="Ohashi A."/>
            <person name="Harada H."/>
            <person name="Kamagata Y."/>
        </authorList>
    </citation>
    <scope>NUCLEOTIDE SEQUENCE [LARGE SCALE GENOMIC DNA]</scope>
    <source>
        <strain evidence="3">DSM 17711 / JCM 13418 / NBRC 101707 / SANAE</strain>
    </source>
</reference>
<gene>
    <name evidence="2" type="ordered locus">MCP_0816</name>
</gene>
<reference evidence="3" key="3">
    <citation type="journal article" date="2011" name="PLoS ONE">
        <title>Genome sequence of a mesophilic hydrogenotrophic methanogen Methanocella paludicola, the first cultivated representative of the order Methanocellales.</title>
        <authorList>
            <person name="Sakai S."/>
            <person name="Takaki Y."/>
            <person name="Shimamura S."/>
            <person name="Sekine M."/>
            <person name="Tajima T."/>
            <person name="Kosugi H."/>
            <person name="Ichikawa N."/>
            <person name="Tasumi E."/>
            <person name="Hiraki A.T."/>
            <person name="Shimizu A."/>
            <person name="Kato Y."/>
            <person name="Nishiko R."/>
            <person name="Mori K."/>
            <person name="Fujita N."/>
            <person name="Imachi H."/>
            <person name="Takai K."/>
        </authorList>
    </citation>
    <scope>NUCLEOTIDE SEQUENCE [LARGE SCALE GENOMIC DNA]</scope>
    <source>
        <strain evidence="3">DSM 17711 / JCM 13418 / NBRC 101707 / SANAE</strain>
    </source>
</reference>
<dbReference type="RefSeq" id="WP_012899567.1">
    <property type="nucleotide sequence ID" value="NC_013665.1"/>
</dbReference>
<feature type="domain" description="YprB ribonuclease H-like" evidence="1">
    <location>
        <begin position="152"/>
        <end position="313"/>
    </location>
</feature>
<dbReference type="InterPro" id="IPR012337">
    <property type="entry name" value="RNaseH-like_sf"/>
</dbReference>
<sequence>MPSWLYDDAYFEGQRVKKKYLEAYDGACLEDAIRGTPVRSDIGECYLIESSTDFSLSKIDRDNARNALMSNLRLLRGIGAGTEQKLRKAGYSDIESLLGHRRWHDEAKRFLSIVDSGDACRIQQELWHWLPKSHPLNLNITAFTEVERLVALDIETMGLFSRPIILFGAAFTSGDKIVTRQYLARDIDEEAAAISLFTALVENNPLVSYNGRAFDVPYINQRRWYYDLGGDIENVHFDMLPFARRFMKSKTPDARLTTIEKYLFGQERLDDVPGALVPEFYEEYLRTHNPGPLVPIVEHNRNDLVSLVRLFSKFCEDCNGGH</sequence>
<dbReference type="Gene3D" id="3.30.420.10">
    <property type="entry name" value="Ribonuclease H-like superfamily/Ribonuclease H"/>
    <property type="match status" value="1"/>
</dbReference>
<dbReference type="InParanoid" id="D1YWR6"/>
<name>D1YWR6_METPS</name>
<dbReference type="OrthoDB" id="211024at2157"/>
<dbReference type="EMBL" id="AP011532">
    <property type="protein sequence ID" value="BAI60888.1"/>
    <property type="molecule type" value="Genomic_DNA"/>
</dbReference>
<dbReference type="Pfam" id="PF13482">
    <property type="entry name" value="RNase_H_2"/>
    <property type="match status" value="1"/>
</dbReference>
<dbReference type="STRING" id="304371.MCP_0816"/>
<evidence type="ECO:0000313" key="3">
    <source>
        <dbReference type="Proteomes" id="UP000001882"/>
    </source>
</evidence>
<accession>D1YWR6</accession>
<dbReference type="InterPro" id="IPR036397">
    <property type="entry name" value="RNaseH_sf"/>
</dbReference>
<dbReference type="SUPFAM" id="SSF53098">
    <property type="entry name" value="Ribonuclease H-like"/>
    <property type="match status" value="1"/>
</dbReference>